<evidence type="ECO:0000313" key="2">
    <source>
        <dbReference type="EMBL" id="KAJ7723789.1"/>
    </source>
</evidence>
<protein>
    <submittedName>
        <fullName evidence="2">Uncharacterized protein</fullName>
    </submittedName>
</protein>
<gene>
    <name evidence="2" type="ORF">B0H16DRAFT_1385179</name>
</gene>
<name>A0AAD7MMN2_9AGAR</name>
<feature type="compositionally biased region" description="Acidic residues" evidence="1">
    <location>
        <begin position="45"/>
        <end position="57"/>
    </location>
</feature>
<dbReference type="AlphaFoldDB" id="A0AAD7MMN2"/>
<feature type="region of interest" description="Disordered" evidence="1">
    <location>
        <begin position="1"/>
        <end position="83"/>
    </location>
</feature>
<keyword evidence="3" id="KW-1185">Reference proteome</keyword>
<dbReference type="Proteomes" id="UP001215598">
    <property type="component" value="Unassembled WGS sequence"/>
</dbReference>
<evidence type="ECO:0000313" key="3">
    <source>
        <dbReference type="Proteomes" id="UP001215598"/>
    </source>
</evidence>
<organism evidence="2 3">
    <name type="scientific">Mycena metata</name>
    <dbReference type="NCBI Taxonomy" id="1033252"/>
    <lineage>
        <taxon>Eukaryota</taxon>
        <taxon>Fungi</taxon>
        <taxon>Dikarya</taxon>
        <taxon>Basidiomycota</taxon>
        <taxon>Agaricomycotina</taxon>
        <taxon>Agaricomycetes</taxon>
        <taxon>Agaricomycetidae</taxon>
        <taxon>Agaricales</taxon>
        <taxon>Marasmiineae</taxon>
        <taxon>Mycenaceae</taxon>
        <taxon>Mycena</taxon>
    </lineage>
</organism>
<comment type="caution">
    <text evidence="2">The sequence shown here is derived from an EMBL/GenBank/DDBJ whole genome shotgun (WGS) entry which is preliminary data.</text>
</comment>
<evidence type="ECO:0000256" key="1">
    <source>
        <dbReference type="SAM" id="MobiDB-lite"/>
    </source>
</evidence>
<sequence>MPPRKTSIATSRKAPSKKVAEIKKTTTNSTKKAPANKKRAHSPDGEYEPEVEAEAEVDAAIPAKAPPRKRVKRSGAPSKEEPQAYIGEVREQSTTKPAQPALVGKFDIYAMELPFLAKAYLPTSTSEPQFSELYETILTYQAKSDFTARCVLPASKEDSDKDNDKPGRLSSAVLEDPMEGMPWDIALVDLQRVEPVVFLAKERKEFATPPRTNCGAGIEGHTVLEDSNCGVQSAGGVFRMQRAWTGDRGGEKVEVFEGYLSFNVVYSGMYRRKGHGSGQKIGFSFWAVRARKGADGLEIGLAQA</sequence>
<proteinExistence type="predicted"/>
<accession>A0AAD7MMN2</accession>
<reference evidence="2" key="1">
    <citation type="submission" date="2023-03" db="EMBL/GenBank/DDBJ databases">
        <title>Massive genome expansion in bonnet fungi (Mycena s.s.) driven by repeated elements and novel gene families across ecological guilds.</title>
        <authorList>
            <consortium name="Lawrence Berkeley National Laboratory"/>
            <person name="Harder C.B."/>
            <person name="Miyauchi S."/>
            <person name="Viragh M."/>
            <person name="Kuo A."/>
            <person name="Thoen E."/>
            <person name="Andreopoulos B."/>
            <person name="Lu D."/>
            <person name="Skrede I."/>
            <person name="Drula E."/>
            <person name="Henrissat B."/>
            <person name="Morin E."/>
            <person name="Kohler A."/>
            <person name="Barry K."/>
            <person name="LaButti K."/>
            <person name="Morin E."/>
            <person name="Salamov A."/>
            <person name="Lipzen A."/>
            <person name="Mereny Z."/>
            <person name="Hegedus B."/>
            <person name="Baldrian P."/>
            <person name="Stursova M."/>
            <person name="Weitz H."/>
            <person name="Taylor A."/>
            <person name="Grigoriev I.V."/>
            <person name="Nagy L.G."/>
            <person name="Martin F."/>
            <person name="Kauserud H."/>
        </authorList>
    </citation>
    <scope>NUCLEOTIDE SEQUENCE</scope>
    <source>
        <strain evidence="2">CBHHK182m</strain>
    </source>
</reference>
<dbReference type="EMBL" id="JARKIB010000208">
    <property type="protein sequence ID" value="KAJ7723789.1"/>
    <property type="molecule type" value="Genomic_DNA"/>
</dbReference>